<dbReference type="InterPro" id="IPR054353">
    <property type="entry name" value="IstA-like_C"/>
</dbReference>
<gene>
    <name evidence="4" type="ORF">A1332_13675</name>
</gene>
<proteinExistence type="inferred from homology"/>
<accession>A0A177MHX9</accession>
<comment type="similarity">
    <text evidence="1">Belongs to the transposase IS21/IS408/IS1162 family.</text>
</comment>
<organism evidence="4 5">
    <name type="scientific">Methylomonas methanica</name>
    <dbReference type="NCBI Taxonomy" id="421"/>
    <lineage>
        <taxon>Bacteria</taxon>
        <taxon>Pseudomonadati</taxon>
        <taxon>Pseudomonadota</taxon>
        <taxon>Gammaproteobacteria</taxon>
        <taxon>Methylococcales</taxon>
        <taxon>Methylococcaceae</taxon>
        <taxon>Methylomonas</taxon>
    </lineage>
</organism>
<dbReference type="OrthoDB" id="2065409at2"/>
<dbReference type="GO" id="GO:0015074">
    <property type="term" value="P:DNA integration"/>
    <property type="evidence" value="ECO:0007669"/>
    <property type="project" value="InterPro"/>
</dbReference>
<dbReference type="GO" id="GO:0003676">
    <property type="term" value="F:nucleic acid binding"/>
    <property type="evidence" value="ECO:0007669"/>
    <property type="project" value="InterPro"/>
</dbReference>
<dbReference type="InterPro" id="IPR012337">
    <property type="entry name" value="RNaseH-like_sf"/>
</dbReference>
<dbReference type="RefSeq" id="WP_064008503.1">
    <property type="nucleotide sequence ID" value="NZ_LUUG01000067.1"/>
</dbReference>
<evidence type="ECO:0000313" key="4">
    <source>
        <dbReference type="EMBL" id="OAI05231.1"/>
    </source>
</evidence>
<dbReference type="InterPro" id="IPR001584">
    <property type="entry name" value="Integrase_cat-core"/>
</dbReference>
<dbReference type="InterPro" id="IPR036397">
    <property type="entry name" value="RNaseH_sf"/>
</dbReference>
<evidence type="ECO:0000313" key="5">
    <source>
        <dbReference type="Proteomes" id="UP000078090"/>
    </source>
</evidence>
<dbReference type="PROSITE" id="PS50532">
    <property type="entry name" value="HTH_IS408"/>
    <property type="match status" value="1"/>
</dbReference>
<dbReference type="PANTHER" id="PTHR35004">
    <property type="entry name" value="TRANSPOSASE RV3428C-RELATED"/>
    <property type="match status" value="1"/>
</dbReference>
<dbReference type="Gene3D" id="3.30.420.10">
    <property type="entry name" value="Ribonuclease H-like superfamily/Ribonuclease H"/>
    <property type="match status" value="1"/>
</dbReference>
<dbReference type="SUPFAM" id="SSF53098">
    <property type="entry name" value="Ribonuclease H-like"/>
    <property type="match status" value="1"/>
</dbReference>
<reference evidence="5" key="1">
    <citation type="submission" date="2016-03" db="EMBL/GenBank/DDBJ databases">
        <authorList>
            <person name="Heylen K."/>
            <person name="De Vos P."/>
            <person name="Vekeman B."/>
        </authorList>
    </citation>
    <scope>NUCLEOTIDE SEQUENCE [LARGE SCALE GENOMIC DNA]</scope>
    <source>
        <strain evidence="5">R-45363</strain>
    </source>
</reference>
<dbReference type="NCBIfam" id="NF033546">
    <property type="entry name" value="transpos_IS21"/>
    <property type="match status" value="1"/>
</dbReference>
<dbReference type="PROSITE" id="PS50994">
    <property type="entry name" value="INTEGRASE"/>
    <property type="match status" value="1"/>
</dbReference>
<dbReference type="Proteomes" id="UP000078090">
    <property type="component" value="Unassembled WGS sequence"/>
</dbReference>
<evidence type="ECO:0000256" key="1">
    <source>
        <dbReference type="ARBA" id="ARBA00009277"/>
    </source>
</evidence>
<name>A0A177MHX9_METMH</name>
<comment type="caution">
    <text evidence="4">The sequence shown here is derived from an EMBL/GenBank/DDBJ whole genome shotgun (WGS) entry which is preliminary data.</text>
</comment>
<feature type="domain" description="Integrase catalytic" evidence="3">
    <location>
        <begin position="137"/>
        <end position="330"/>
    </location>
</feature>
<dbReference type="Pfam" id="PF00665">
    <property type="entry name" value="rve"/>
    <property type="match status" value="1"/>
</dbReference>
<sequence>MSAKRTAMRNLREVLRLSFSAGLSIRKISASTKISVGSIQNILKLAEQLNIAWPLPDDWDDQTLALKFYPRSDAKPSSKYQEPVWAEVHMELKKKGITKQLLWEEYTQHYPNRCYSYSQFCARYADWLKKQKRSMRQTHRAGEKLFIDYAGPTLPVVCASSGEIRTAQIFVAVLGASNYTYAEATWSQSLPDWLGSHVRAFEFFGGTPVMLIPDNLKSGVNKACRYEPELNPSYQQLAAHYAVAVVPARPYKPKDKAKAEVGVQIVERWIMAKLRHQTFFSLAELNQCIRGLLTGLNQKPFKQWPGNRQQWFEQLDQPALSPLPRYAYQYADIKAARVNIDYHIIYDQHLYSVPHHCVGELVELHAGDKLVEIYFHGKRIASHVRKFYPGTTTEPVHMPERHARHQQWTPGRLMNWAQAIGPEVLNWVKAQLRRKEHPEQAYRVCLGLLSLSRTYPAERLNQACALANKDSLFKLKNVKAILQSNLDKLPESVPVQLSVLPQDHENIRGAHSFH</sequence>
<feature type="domain" description="HTH IS408-type" evidence="2">
    <location>
        <begin position="11"/>
        <end position="92"/>
    </location>
</feature>
<dbReference type="EMBL" id="LUUG01000067">
    <property type="protein sequence ID" value="OAI05231.1"/>
    <property type="molecule type" value="Genomic_DNA"/>
</dbReference>
<dbReference type="PANTHER" id="PTHR35004:SF8">
    <property type="entry name" value="TRANSPOSASE RV3428C-RELATED"/>
    <property type="match status" value="1"/>
</dbReference>
<dbReference type="AlphaFoldDB" id="A0A177MHX9"/>
<evidence type="ECO:0000259" key="2">
    <source>
        <dbReference type="PROSITE" id="PS50532"/>
    </source>
</evidence>
<dbReference type="Pfam" id="PF22483">
    <property type="entry name" value="Mu-transpos_C_2"/>
    <property type="match status" value="1"/>
</dbReference>
<protein>
    <submittedName>
        <fullName evidence="4">Transposase</fullName>
    </submittedName>
</protein>
<evidence type="ECO:0000259" key="3">
    <source>
        <dbReference type="PROSITE" id="PS50994"/>
    </source>
</evidence>
<dbReference type="InterPro" id="IPR017895">
    <property type="entry name" value="HTH_IS408/IS1162_type"/>
</dbReference>